<dbReference type="InterPro" id="IPR050493">
    <property type="entry name" value="FAD-dep_Monooxygenase_BioMet"/>
</dbReference>
<dbReference type="PANTHER" id="PTHR13789:SF309">
    <property type="entry name" value="PUTATIVE (AFU_ORTHOLOGUE AFUA_6G14510)-RELATED"/>
    <property type="match status" value="1"/>
</dbReference>
<dbReference type="Gene3D" id="3.50.50.60">
    <property type="entry name" value="FAD/NAD(P)-binding domain"/>
    <property type="match status" value="1"/>
</dbReference>
<dbReference type="PRINTS" id="PR00420">
    <property type="entry name" value="RNGMNOXGNASE"/>
</dbReference>
<dbReference type="InterPro" id="IPR036188">
    <property type="entry name" value="FAD/NAD-bd_sf"/>
</dbReference>
<evidence type="ECO:0000259" key="3">
    <source>
        <dbReference type="Pfam" id="PF01494"/>
    </source>
</evidence>
<keyword evidence="5" id="KW-1185">Reference proteome</keyword>
<evidence type="ECO:0000313" key="4">
    <source>
        <dbReference type="EMBL" id="GIH24000.1"/>
    </source>
</evidence>
<feature type="domain" description="FAD-binding" evidence="3">
    <location>
        <begin position="3"/>
        <end position="337"/>
    </location>
</feature>
<dbReference type="GO" id="GO:0071949">
    <property type="term" value="F:FAD binding"/>
    <property type="evidence" value="ECO:0007669"/>
    <property type="project" value="InterPro"/>
</dbReference>
<name>A0A919QAX8_9ACTN</name>
<dbReference type="InterPro" id="IPR002938">
    <property type="entry name" value="FAD-bd"/>
</dbReference>
<reference evidence="4" key="1">
    <citation type="submission" date="2021-01" db="EMBL/GenBank/DDBJ databases">
        <title>Whole genome shotgun sequence of Acrocarpospora phusangensis NBRC 108782.</title>
        <authorList>
            <person name="Komaki H."/>
            <person name="Tamura T."/>
        </authorList>
    </citation>
    <scope>NUCLEOTIDE SEQUENCE</scope>
    <source>
        <strain evidence="4">NBRC 108782</strain>
    </source>
</reference>
<dbReference type="GO" id="GO:0004497">
    <property type="term" value="F:monooxygenase activity"/>
    <property type="evidence" value="ECO:0007669"/>
    <property type="project" value="UniProtKB-KW"/>
</dbReference>
<evidence type="ECO:0000256" key="2">
    <source>
        <dbReference type="ARBA" id="ARBA00023033"/>
    </source>
</evidence>
<dbReference type="EMBL" id="BOOA01000014">
    <property type="protein sequence ID" value="GIH24000.1"/>
    <property type="molecule type" value="Genomic_DNA"/>
</dbReference>
<dbReference type="Proteomes" id="UP000640052">
    <property type="component" value="Unassembled WGS sequence"/>
</dbReference>
<comment type="caution">
    <text evidence="4">The sequence shown here is derived from an EMBL/GenBank/DDBJ whole genome shotgun (WGS) entry which is preliminary data.</text>
</comment>
<evidence type="ECO:0000313" key="5">
    <source>
        <dbReference type="Proteomes" id="UP000640052"/>
    </source>
</evidence>
<dbReference type="PANTHER" id="PTHR13789">
    <property type="entry name" value="MONOOXYGENASE"/>
    <property type="match status" value="1"/>
</dbReference>
<accession>A0A919QAX8</accession>
<sequence>MKHVAIIGGGIAGPVTALALRKAGIDATVYEAYPAAAGGRGGTIALAPNGVAALDIVGAGDAVRAAGRPSSRMVMTVASDRRMELPAVADAGPLYVVARADLHRALNDEAARQGVKVEYGKRLVGADRTTALFDDGSRADFDVLVGADGVHSTVRRLIDPAAPGPRWTGMLGFEGLSSYEVPEDPETMVFAFGRKGYYLYWPAPGGTTWGVNLPYDRPLPLTEARKTPAGEWMRKLRDTYGDDVPGGDLIRHTPVESLQATGSLYIMPSVPHWHRDRMVLVGDAAHAPSNSSGQGASLSIESAVQLARCLRDIDDVPRAFATYERLRRARVEKVAARARRINHSKTPGPVAQRVMPVLMPLMLKTVMKPEKTLGPEQLYRIPWDAPVTRDAAA</sequence>
<dbReference type="AlphaFoldDB" id="A0A919QAX8"/>
<dbReference type="RefSeq" id="WP_204040771.1">
    <property type="nucleotide sequence ID" value="NZ_BOOA01000014.1"/>
</dbReference>
<dbReference type="Pfam" id="PF01494">
    <property type="entry name" value="FAD_binding_3"/>
    <property type="match status" value="1"/>
</dbReference>
<proteinExistence type="predicted"/>
<organism evidence="4 5">
    <name type="scientific">Acrocarpospora phusangensis</name>
    <dbReference type="NCBI Taxonomy" id="1070424"/>
    <lineage>
        <taxon>Bacteria</taxon>
        <taxon>Bacillati</taxon>
        <taxon>Actinomycetota</taxon>
        <taxon>Actinomycetes</taxon>
        <taxon>Streptosporangiales</taxon>
        <taxon>Streptosporangiaceae</taxon>
        <taxon>Acrocarpospora</taxon>
    </lineage>
</organism>
<gene>
    <name evidence="4" type="ORF">Aph01nite_23100</name>
</gene>
<protein>
    <submittedName>
        <fullName evidence="4">FAD-dependent oxidoreductase</fullName>
    </submittedName>
</protein>
<dbReference type="SUPFAM" id="SSF51905">
    <property type="entry name" value="FAD/NAD(P)-binding domain"/>
    <property type="match status" value="1"/>
</dbReference>
<evidence type="ECO:0000256" key="1">
    <source>
        <dbReference type="ARBA" id="ARBA00023002"/>
    </source>
</evidence>
<keyword evidence="1" id="KW-0560">Oxidoreductase</keyword>
<keyword evidence="2" id="KW-0503">Monooxygenase</keyword>